<dbReference type="GO" id="GO:1990904">
    <property type="term" value="C:ribonucleoprotein complex"/>
    <property type="evidence" value="ECO:0007669"/>
    <property type="project" value="UniProtKB-KW"/>
</dbReference>
<accession>A0A7M7KFZ1</accession>
<protein>
    <recommendedName>
        <fullName evidence="7">Ribosomal protein L20</fullName>
    </recommendedName>
</protein>
<proteinExistence type="inferred from homology"/>
<dbReference type="Pfam" id="PF00453">
    <property type="entry name" value="Ribosomal_L20"/>
    <property type="match status" value="1"/>
</dbReference>
<dbReference type="OMA" id="CYRIAIR"/>
<evidence type="ECO:0008006" key="7">
    <source>
        <dbReference type="Google" id="ProtNLM"/>
    </source>
</evidence>
<dbReference type="Proteomes" id="UP000594260">
    <property type="component" value="Unplaced"/>
</dbReference>
<name>A0A7M7KFZ1_VARDE</name>
<evidence type="ECO:0000256" key="4">
    <source>
        <dbReference type="RuleBase" id="RU000561"/>
    </source>
</evidence>
<organism evidence="5 6">
    <name type="scientific">Varroa destructor</name>
    <name type="common">Honeybee mite</name>
    <dbReference type="NCBI Taxonomy" id="109461"/>
    <lineage>
        <taxon>Eukaryota</taxon>
        <taxon>Metazoa</taxon>
        <taxon>Ecdysozoa</taxon>
        <taxon>Arthropoda</taxon>
        <taxon>Chelicerata</taxon>
        <taxon>Arachnida</taxon>
        <taxon>Acari</taxon>
        <taxon>Parasitiformes</taxon>
        <taxon>Mesostigmata</taxon>
        <taxon>Gamasina</taxon>
        <taxon>Dermanyssoidea</taxon>
        <taxon>Varroidae</taxon>
        <taxon>Varroa</taxon>
    </lineage>
</organism>
<dbReference type="AlphaFoldDB" id="A0A7M7KFZ1"/>
<dbReference type="OrthoDB" id="10251781at2759"/>
<evidence type="ECO:0000313" key="6">
    <source>
        <dbReference type="Proteomes" id="UP000594260"/>
    </source>
</evidence>
<evidence type="ECO:0000256" key="1">
    <source>
        <dbReference type="ARBA" id="ARBA00007698"/>
    </source>
</evidence>
<reference evidence="5" key="1">
    <citation type="submission" date="2021-01" db="UniProtKB">
        <authorList>
            <consortium name="EnsemblMetazoa"/>
        </authorList>
    </citation>
    <scope>IDENTIFICATION</scope>
</reference>
<dbReference type="GO" id="GO:0019843">
    <property type="term" value="F:rRNA binding"/>
    <property type="evidence" value="ECO:0007669"/>
    <property type="project" value="InterPro"/>
</dbReference>
<dbReference type="PRINTS" id="PR00062">
    <property type="entry name" value="RIBOSOMALL20"/>
</dbReference>
<dbReference type="GeneID" id="111252501"/>
<dbReference type="Gene3D" id="1.10.1900.20">
    <property type="entry name" value="Ribosomal protein L20"/>
    <property type="match status" value="1"/>
</dbReference>
<dbReference type="NCBIfam" id="TIGR01032">
    <property type="entry name" value="rplT_bact"/>
    <property type="match status" value="1"/>
</dbReference>
<comment type="similarity">
    <text evidence="1 4">Belongs to the bacterial ribosomal protein bL20 family.</text>
</comment>
<keyword evidence="2 4" id="KW-0689">Ribosomal protein</keyword>
<dbReference type="GO" id="GO:0005840">
    <property type="term" value="C:ribosome"/>
    <property type="evidence" value="ECO:0007669"/>
    <property type="project" value="UniProtKB-KW"/>
</dbReference>
<dbReference type="GO" id="GO:0003735">
    <property type="term" value="F:structural constituent of ribosome"/>
    <property type="evidence" value="ECO:0007669"/>
    <property type="project" value="InterPro"/>
</dbReference>
<evidence type="ECO:0000313" key="5">
    <source>
        <dbReference type="EnsemblMetazoa" id="XP_022666258"/>
    </source>
</evidence>
<dbReference type="PANTHER" id="PTHR10986">
    <property type="entry name" value="39S RIBOSOMAL PROTEIN L20"/>
    <property type="match status" value="1"/>
</dbReference>
<dbReference type="RefSeq" id="XP_022666258.1">
    <property type="nucleotide sequence ID" value="XM_022810523.1"/>
</dbReference>
<evidence type="ECO:0000256" key="2">
    <source>
        <dbReference type="ARBA" id="ARBA00022980"/>
    </source>
</evidence>
<dbReference type="InterPro" id="IPR035566">
    <property type="entry name" value="Ribosomal_protein_bL20_C"/>
</dbReference>
<sequence>MLKTLVNLTATLFRLVKHPANKYWKRNRVFQYCGHFYGRRRNVYSVAIRSLWKAWEHAQSGRVSHRRNVGTLWSSRIGAAAEELGVRGGYFPFVHGLARASIALDRKVLADIAWTEPRTFRSLVDISLKELAKDAANATLSPDNVIDGDFTSNETSLPKMR</sequence>
<dbReference type="KEGG" id="vde:111252501"/>
<dbReference type="Gene3D" id="6.10.160.10">
    <property type="match status" value="1"/>
</dbReference>
<dbReference type="FunCoup" id="A0A7M7KFZ1">
    <property type="interactions" value="428"/>
</dbReference>
<evidence type="ECO:0000256" key="3">
    <source>
        <dbReference type="ARBA" id="ARBA00023274"/>
    </source>
</evidence>
<dbReference type="GO" id="GO:0006412">
    <property type="term" value="P:translation"/>
    <property type="evidence" value="ECO:0007669"/>
    <property type="project" value="InterPro"/>
</dbReference>
<dbReference type="CTD" id="55052"/>
<dbReference type="InterPro" id="IPR005813">
    <property type="entry name" value="Ribosomal_bL20"/>
</dbReference>
<keyword evidence="6" id="KW-1185">Reference proteome</keyword>
<dbReference type="InParanoid" id="A0A7M7KFZ1"/>
<dbReference type="SUPFAM" id="SSF74731">
    <property type="entry name" value="Ribosomal protein L20"/>
    <property type="match status" value="1"/>
</dbReference>
<keyword evidence="3 4" id="KW-0687">Ribonucleoprotein</keyword>
<dbReference type="EnsemblMetazoa" id="XM_022810523">
    <property type="protein sequence ID" value="XP_022666258"/>
    <property type="gene ID" value="LOC111252501"/>
</dbReference>